<accession>C7IX89</accession>
<reference evidence="2 3" key="1">
    <citation type="journal article" date="2005" name="Nature">
        <title>The map-based sequence of the rice genome.</title>
        <authorList>
            <consortium name="International rice genome sequencing project (IRGSP)"/>
            <person name="Matsumoto T."/>
            <person name="Wu J."/>
            <person name="Kanamori H."/>
            <person name="Katayose Y."/>
            <person name="Fujisawa M."/>
            <person name="Namiki N."/>
            <person name="Mizuno H."/>
            <person name="Yamamoto K."/>
            <person name="Antonio B.A."/>
            <person name="Baba T."/>
            <person name="Sakata K."/>
            <person name="Nagamura Y."/>
            <person name="Aoki H."/>
            <person name="Arikawa K."/>
            <person name="Arita K."/>
            <person name="Bito T."/>
            <person name="Chiden Y."/>
            <person name="Fujitsuka N."/>
            <person name="Fukunaka R."/>
            <person name="Hamada M."/>
            <person name="Harada C."/>
            <person name="Hayashi A."/>
            <person name="Hijishita S."/>
            <person name="Honda M."/>
            <person name="Hosokawa S."/>
            <person name="Ichikawa Y."/>
            <person name="Idonuma A."/>
            <person name="Iijima M."/>
            <person name="Ikeda M."/>
            <person name="Ikeno M."/>
            <person name="Ito K."/>
            <person name="Ito S."/>
            <person name="Ito T."/>
            <person name="Ito Y."/>
            <person name="Ito Y."/>
            <person name="Iwabuchi A."/>
            <person name="Kamiya K."/>
            <person name="Karasawa W."/>
            <person name="Kurita K."/>
            <person name="Katagiri S."/>
            <person name="Kikuta A."/>
            <person name="Kobayashi H."/>
            <person name="Kobayashi N."/>
            <person name="Machita K."/>
            <person name="Maehara T."/>
            <person name="Masukawa M."/>
            <person name="Mizubayashi T."/>
            <person name="Mukai Y."/>
            <person name="Nagasaki H."/>
            <person name="Nagata Y."/>
            <person name="Naito S."/>
            <person name="Nakashima M."/>
            <person name="Nakama Y."/>
            <person name="Nakamichi Y."/>
            <person name="Nakamura M."/>
            <person name="Meguro A."/>
            <person name="Negishi M."/>
            <person name="Ohta I."/>
            <person name="Ohta T."/>
            <person name="Okamoto M."/>
            <person name="Ono N."/>
            <person name="Saji S."/>
            <person name="Sakaguchi M."/>
            <person name="Sakai K."/>
            <person name="Shibata M."/>
            <person name="Shimokawa T."/>
            <person name="Song J."/>
            <person name="Takazaki Y."/>
            <person name="Terasawa K."/>
            <person name="Tsugane M."/>
            <person name="Tsuji K."/>
            <person name="Ueda S."/>
            <person name="Waki K."/>
            <person name="Yamagata H."/>
            <person name="Yamamoto M."/>
            <person name="Yamamoto S."/>
            <person name="Yamane H."/>
            <person name="Yoshiki S."/>
            <person name="Yoshihara R."/>
            <person name="Yukawa K."/>
            <person name="Zhong H."/>
            <person name="Yano M."/>
            <person name="Yuan Q."/>
            <person name="Ouyang S."/>
            <person name="Liu J."/>
            <person name="Jones K.M."/>
            <person name="Gansberger K."/>
            <person name="Moffat K."/>
            <person name="Hill J."/>
            <person name="Bera J."/>
            <person name="Fadrosh D."/>
            <person name="Jin S."/>
            <person name="Johri S."/>
            <person name="Kim M."/>
            <person name="Overton L."/>
            <person name="Reardon M."/>
            <person name="Tsitrin T."/>
            <person name="Vuong H."/>
            <person name="Weaver B."/>
            <person name="Ciecko A."/>
            <person name="Tallon L."/>
            <person name="Jackson J."/>
            <person name="Pai G."/>
            <person name="Aken S.V."/>
            <person name="Utterback T."/>
            <person name="Reidmuller S."/>
            <person name="Feldblyum T."/>
            <person name="Hsiao J."/>
            <person name="Zismann V."/>
            <person name="Iobst S."/>
            <person name="de Vazeille A.R."/>
            <person name="Buell C.R."/>
            <person name="Ying K."/>
            <person name="Li Y."/>
            <person name="Lu T."/>
            <person name="Huang Y."/>
            <person name="Zhao Q."/>
            <person name="Feng Q."/>
            <person name="Zhang L."/>
            <person name="Zhu J."/>
            <person name="Weng Q."/>
            <person name="Mu J."/>
            <person name="Lu Y."/>
            <person name="Fan D."/>
            <person name="Liu Y."/>
            <person name="Guan J."/>
            <person name="Zhang Y."/>
            <person name="Yu S."/>
            <person name="Liu X."/>
            <person name="Zhang Y."/>
            <person name="Hong G."/>
            <person name="Han B."/>
            <person name="Choisne N."/>
            <person name="Demange N."/>
            <person name="Orjeda G."/>
            <person name="Samain S."/>
            <person name="Cattolico L."/>
            <person name="Pelletier E."/>
            <person name="Couloux A."/>
            <person name="Segurens B."/>
            <person name="Wincker P."/>
            <person name="D'Hont A."/>
            <person name="Scarpelli C."/>
            <person name="Weissenbach J."/>
            <person name="Salanoubat M."/>
            <person name="Quetier F."/>
            <person name="Yu Y."/>
            <person name="Kim H.R."/>
            <person name="Rambo T."/>
            <person name="Currie J."/>
            <person name="Collura K."/>
            <person name="Luo M."/>
            <person name="Yang T."/>
            <person name="Ammiraju J.S.S."/>
            <person name="Engler F."/>
            <person name="Soderlund C."/>
            <person name="Wing R.A."/>
            <person name="Palmer L.E."/>
            <person name="de la Bastide M."/>
            <person name="Spiegel L."/>
            <person name="Nascimento L."/>
            <person name="Zutavern T."/>
            <person name="O'Shaughnessy A."/>
            <person name="Dike S."/>
            <person name="Dedhia N."/>
            <person name="Preston R."/>
            <person name="Balija V."/>
            <person name="McCombie W.R."/>
            <person name="Chow T."/>
            <person name="Chen H."/>
            <person name="Chung M."/>
            <person name="Chen C."/>
            <person name="Shaw J."/>
            <person name="Wu H."/>
            <person name="Hsiao K."/>
            <person name="Chao Y."/>
            <person name="Chu M."/>
            <person name="Cheng C."/>
            <person name="Hour A."/>
            <person name="Lee P."/>
            <person name="Lin S."/>
            <person name="Lin Y."/>
            <person name="Liou J."/>
            <person name="Liu S."/>
            <person name="Hsing Y."/>
            <person name="Raghuvanshi S."/>
            <person name="Mohanty A."/>
            <person name="Bharti A.K."/>
            <person name="Gaur A."/>
            <person name="Gupta V."/>
            <person name="Kumar D."/>
            <person name="Ravi V."/>
            <person name="Vij S."/>
            <person name="Kapur A."/>
            <person name="Khurana P."/>
            <person name="Khurana P."/>
            <person name="Khurana J.P."/>
            <person name="Tyagi A.K."/>
            <person name="Gaikwad K."/>
            <person name="Singh A."/>
            <person name="Dalal V."/>
            <person name="Srivastava S."/>
            <person name="Dixit A."/>
            <person name="Pal A.K."/>
            <person name="Ghazi I.A."/>
            <person name="Yadav M."/>
            <person name="Pandit A."/>
            <person name="Bhargava A."/>
            <person name="Sureshbabu K."/>
            <person name="Batra K."/>
            <person name="Sharma T.R."/>
            <person name="Mohapatra T."/>
            <person name="Singh N.K."/>
            <person name="Messing J."/>
            <person name="Nelson A.B."/>
            <person name="Fuks G."/>
            <person name="Kavchok S."/>
            <person name="Keizer G."/>
            <person name="Linton E."/>
            <person name="Llaca V."/>
            <person name="Song R."/>
            <person name="Tanyolac B."/>
            <person name="Young S."/>
            <person name="Ho-Il K."/>
            <person name="Hahn J.H."/>
            <person name="Sangsakoo G."/>
            <person name="Vanavichit A."/>
            <person name="de Mattos Luiz.A.T."/>
            <person name="Zimmer P.D."/>
            <person name="Malone G."/>
            <person name="Dellagostin O."/>
            <person name="de Oliveira A.C."/>
            <person name="Bevan M."/>
            <person name="Bancroft I."/>
            <person name="Minx P."/>
            <person name="Cordum H."/>
            <person name="Wilson R."/>
            <person name="Cheng Z."/>
            <person name="Jin W."/>
            <person name="Jiang J."/>
            <person name="Leong S.A."/>
            <person name="Iwama H."/>
            <person name="Gojobori T."/>
            <person name="Itoh T."/>
            <person name="Niimura Y."/>
            <person name="Fujii Y."/>
            <person name="Habara T."/>
            <person name="Sakai H."/>
            <person name="Sato Y."/>
            <person name="Wilson G."/>
            <person name="Kumar K."/>
            <person name="McCouch S."/>
            <person name="Juretic N."/>
            <person name="Hoen D."/>
            <person name="Wright S."/>
            <person name="Bruskiewich R."/>
            <person name="Bureau T."/>
            <person name="Miyao A."/>
            <person name="Hirochika H."/>
            <person name="Nishikawa T."/>
            <person name="Kadowaki K."/>
            <person name="Sugiura M."/>
            <person name="Burr B."/>
            <person name="Sasaki T."/>
        </authorList>
    </citation>
    <scope>NUCLEOTIDE SEQUENCE [LARGE SCALE GENOMIC DNA]</scope>
    <source>
        <strain evidence="3">cv. Nipponbare</strain>
    </source>
</reference>
<evidence type="ECO:0000313" key="3">
    <source>
        <dbReference type="Proteomes" id="UP000000763"/>
    </source>
</evidence>
<dbReference type="KEGG" id="dosa:Os01g0863166"/>
<dbReference type="Proteomes" id="UP000000763">
    <property type="component" value="Chromosome 1"/>
</dbReference>
<proteinExistence type="predicted"/>
<feature type="region of interest" description="Disordered" evidence="1">
    <location>
        <begin position="35"/>
        <end position="65"/>
    </location>
</feature>
<protein>
    <submittedName>
        <fullName evidence="2">Os01g0863166 protein</fullName>
    </submittedName>
</protein>
<name>C7IX89_ORYSJ</name>
<evidence type="ECO:0000313" key="2">
    <source>
        <dbReference type="EMBL" id="BAH91395.1"/>
    </source>
</evidence>
<gene>
    <name evidence="2" type="ordered locus">Os01g0863166</name>
</gene>
<sequence length="109" mass="12447">MLSMDPSPSSFCYFLPFVLSSRFSLLSFATQRRPPSPPIPLLDHPPTAPLPLLRSPSSSPHRARRRRIQFPRARWRWIGLRRWVAFVIVGSSCHNGPVRCRADWGGLVL</sequence>
<dbReference type="EMBL" id="AP008207">
    <property type="protein sequence ID" value="BAH91395.1"/>
    <property type="molecule type" value="Genomic_DNA"/>
</dbReference>
<feature type="compositionally biased region" description="Low complexity" evidence="1">
    <location>
        <begin position="41"/>
        <end position="60"/>
    </location>
</feature>
<evidence type="ECO:0000256" key="1">
    <source>
        <dbReference type="SAM" id="MobiDB-lite"/>
    </source>
</evidence>
<organism evidence="2 3">
    <name type="scientific">Oryza sativa subsp. japonica</name>
    <name type="common">Rice</name>
    <dbReference type="NCBI Taxonomy" id="39947"/>
    <lineage>
        <taxon>Eukaryota</taxon>
        <taxon>Viridiplantae</taxon>
        <taxon>Streptophyta</taxon>
        <taxon>Embryophyta</taxon>
        <taxon>Tracheophyta</taxon>
        <taxon>Spermatophyta</taxon>
        <taxon>Magnoliopsida</taxon>
        <taxon>Liliopsida</taxon>
        <taxon>Poales</taxon>
        <taxon>Poaceae</taxon>
        <taxon>BOP clade</taxon>
        <taxon>Oryzoideae</taxon>
        <taxon>Oryzeae</taxon>
        <taxon>Oryzinae</taxon>
        <taxon>Oryza</taxon>
        <taxon>Oryza sativa</taxon>
    </lineage>
</organism>
<dbReference type="AlphaFoldDB" id="C7IX89"/>
<reference evidence="3" key="2">
    <citation type="journal article" date="2008" name="Nucleic Acids Res.">
        <title>The rice annotation project database (RAP-DB): 2008 update.</title>
        <authorList>
            <consortium name="The rice annotation project (RAP)"/>
        </authorList>
    </citation>
    <scope>GENOME REANNOTATION</scope>
    <source>
        <strain evidence="3">cv. Nipponbare</strain>
    </source>
</reference>